<sequence length="427" mass="48739">MVKKIVRFIVPEPLRWCLYSVLHRFINGRLKQKISTKLNINKHYTWIFCSTIGELNACKLLVQHYCNLGNVLLLTDREIYLESFNLQFPNAEVAVLNIDFRDTAQLMFDYPSQLAIVCEIPALLHDAPCRLSYGVLRTLKKYQVPICLVNGWLYGYKPACKQDSIEKLLFEQDYLNCFDLLSVQTEQVKQTLLANGAETKKVVVTGNMKYDNLDVSLILTEQTQGLLHVLQQQHSPLFVAGCVTNVWEYQLVVSAYVKAKQTLSTLKLIIAPRHPEKPEQLTALEGILQQYDLQYDFKSKLTTTFTQLKDVLIVDTFGQLKALYSVADTCYVGMNHNILEPLSLNKPVMVLDNWEKTYPSYPVFEIAVQAKMITVLSDESALAECIINQHQSTDTEIIQVIRNKLKQLSGACSKNIELIKSIFTLET</sequence>
<evidence type="ECO:0000256" key="7">
    <source>
        <dbReference type="RuleBase" id="RU365103"/>
    </source>
</evidence>
<evidence type="ECO:0000256" key="3">
    <source>
        <dbReference type="ARBA" id="ARBA00019077"/>
    </source>
</evidence>
<comment type="subcellular location">
    <subcellularLocation>
        <location evidence="7">Cell membrane</location>
    </subcellularLocation>
</comment>
<dbReference type="InterPro" id="IPR038107">
    <property type="entry name" value="Glycos_transf_N_sf"/>
</dbReference>
<keyword evidence="7" id="KW-0472">Membrane</keyword>
<evidence type="ECO:0000313" key="9">
    <source>
        <dbReference type="EMBL" id="OEY69981.1"/>
    </source>
</evidence>
<dbReference type="GO" id="GO:0009245">
    <property type="term" value="P:lipid A biosynthetic process"/>
    <property type="evidence" value="ECO:0007669"/>
    <property type="project" value="TreeGrafter"/>
</dbReference>
<comment type="pathway">
    <text evidence="1 7">Bacterial outer membrane biogenesis; LPS core biosynthesis.</text>
</comment>
<dbReference type="Proteomes" id="UP000242258">
    <property type="component" value="Unassembled WGS sequence"/>
</dbReference>
<dbReference type="EC" id="2.4.99.12" evidence="2 7"/>
<dbReference type="Gene3D" id="3.40.50.11720">
    <property type="entry name" value="3-Deoxy-D-manno-octulosonic-acid transferase, N-terminal domain"/>
    <property type="match status" value="1"/>
</dbReference>
<protein>
    <recommendedName>
        <fullName evidence="3 7">3-deoxy-D-manno-octulosonic acid transferase</fullName>
        <shortName evidence="7">Kdo transferase</shortName>
        <ecNumber evidence="2 7">2.4.99.12</ecNumber>
    </recommendedName>
    <alternativeName>
        <fullName evidence="5 7">Lipid IV(A) 3-deoxy-D-manno-octulosonic acid transferase</fullName>
    </alternativeName>
</protein>
<keyword evidence="4 7" id="KW-0808">Transferase</keyword>
<dbReference type="AlphaFoldDB" id="A0A1E7Q7B0"/>
<gene>
    <name evidence="9" type="ORF">BI198_10690</name>
</gene>
<dbReference type="PANTHER" id="PTHR42755">
    <property type="entry name" value="3-DEOXY-MANNO-OCTULOSONATE CYTIDYLYLTRANSFERASE"/>
    <property type="match status" value="1"/>
</dbReference>
<name>A0A1E7Q7B0_9GAMM</name>
<proteinExistence type="inferred from homology"/>
<comment type="function">
    <text evidence="7">Involved in lipopolysaccharide (LPS) biosynthesis. Catalyzes the transfer of 3-deoxy-D-manno-octulosonate (Kdo) residue(s) from CMP-Kdo to lipid IV(A), the tetraacyldisaccharide-1,4'-bisphosphate precursor of lipid A.</text>
</comment>
<evidence type="ECO:0000313" key="10">
    <source>
        <dbReference type="Proteomes" id="UP000242258"/>
    </source>
</evidence>
<accession>A0A1E7Q7B0</accession>
<evidence type="ECO:0000259" key="8">
    <source>
        <dbReference type="Pfam" id="PF04413"/>
    </source>
</evidence>
<dbReference type="PANTHER" id="PTHR42755:SF1">
    <property type="entry name" value="3-DEOXY-D-MANNO-OCTULOSONIC ACID TRANSFERASE, MITOCHONDRIAL-RELATED"/>
    <property type="match status" value="1"/>
</dbReference>
<dbReference type="InterPro" id="IPR007507">
    <property type="entry name" value="Glycos_transf_N"/>
</dbReference>
<comment type="catalytic activity">
    <reaction evidence="6 7">
        <text>lipid IVA (E. coli) + CMP-3-deoxy-beta-D-manno-octulosonate = alpha-Kdo-(2-&gt;6)-lipid IVA (E. coli) + CMP + H(+)</text>
        <dbReference type="Rhea" id="RHEA:28066"/>
        <dbReference type="ChEBI" id="CHEBI:15378"/>
        <dbReference type="ChEBI" id="CHEBI:58603"/>
        <dbReference type="ChEBI" id="CHEBI:60364"/>
        <dbReference type="ChEBI" id="CHEBI:60377"/>
        <dbReference type="ChEBI" id="CHEBI:85987"/>
        <dbReference type="EC" id="2.4.99.12"/>
    </reaction>
</comment>
<evidence type="ECO:0000256" key="1">
    <source>
        <dbReference type="ARBA" id="ARBA00004713"/>
    </source>
</evidence>
<evidence type="ECO:0000256" key="5">
    <source>
        <dbReference type="ARBA" id="ARBA00031445"/>
    </source>
</evidence>
<dbReference type="Gene3D" id="3.40.50.2000">
    <property type="entry name" value="Glycogen Phosphorylase B"/>
    <property type="match status" value="1"/>
</dbReference>
<dbReference type="Pfam" id="PF04413">
    <property type="entry name" value="Glycos_transf_N"/>
    <property type="match status" value="1"/>
</dbReference>
<organism evidence="9 10">
    <name type="scientific">Rheinheimera salexigens</name>
    <dbReference type="NCBI Taxonomy" id="1628148"/>
    <lineage>
        <taxon>Bacteria</taxon>
        <taxon>Pseudomonadati</taxon>
        <taxon>Pseudomonadota</taxon>
        <taxon>Gammaproteobacteria</taxon>
        <taxon>Chromatiales</taxon>
        <taxon>Chromatiaceae</taxon>
        <taxon>Rheinheimera</taxon>
    </lineage>
</organism>
<dbReference type="GO" id="GO:0043842">
    <property type="term" value="F:Kdo transferase activity"/>
    <property type="evidence" value="ECO:0007669"/>
    <property type="project" value="UniProtKB-EC"/>
</dbReference>
<feature type="domain" description="3-deoxy-D-manno-octulosonic-acid transferase N-terminal" evidence="8">
    <location>
        <begin position="135"/>
        <end position="211"/>
    </location>
</feature>
<keyword evidence="10" id="KW-1185">Reference proteome</keyword>
<keyword evidence="7" id="KW-1003">Cell membrane</keyword>
<comment type="caution">
    <text evidence="9">The sequence shown here is derived from an EMBL/GenBank/DDBJ whole genome shotgun (WGS) entry which is preliminary data.</text>
</comment>
<keyword evidence="7" id="KW-0448">Lipopolysaccharide biosynthesis</keyword>
<evidence type="ECO:0000256" key="6">
    <source>
        <dbReference type="ARBA" id="ARBA00049183"/>
    </source>
</evidence>
<comment type="similarity">
    <text evidence="7">Belongs to the glycosyltransferase group 1 family.</text>
</comment>
<dbReference type="SUPFAM" id="SSF53756">
    <property type="entry name" value="UDP-Glycosyltransferase/glycogen phosphorylase"/>
    <property type="match status" value="1"/>
</dbReference>
<evidence type="ECO:0000256" key="4">
    <source>
        <dbReference type="ARBA" id="ARBA00022679"/>
    </source>
</evidence>
<dbReference type="InterPro" id="IPR039901">
    <property type="entry name" value="Kdotransferase"/>
</dbReference>
<evidence type="ECO:0000256" key="2">
    <source>
        <dbReference type="ARBA" id="ARBA00012621"/>
    </source>
</evidence>
<dbReference type="EMBL" id="MKEK01000001">
    <property type="protein sequence ID" value="OEY69981.1"/>
    <property type="molecule type" value="Genomic_DNA"/>
</dbReference>
<dbReference type="GO" id="GO:0005886">
    <property type="term" value="C:plasma membrane"/>
    <property type="evidence" value="ECO:0007669"/>
    <property type="project" value="UniProtKB-SubCell"/>
</dbReference>
<dbReference type="GO" id="GO:0009244">
    <property type="term" value="P:lipopolysaccharide core region biosynthetic process"/>
    <property type="evidence" value="ECO:0007669"/>
    <property type="project" value="UniProtKB-UniRule"/>
</dbReference>
<dbReference type="STRING" id="1628148.BI198_10690"/>
<dbReference type="UniPathway" id="UPA00958"/>
<reference evidence="10" key="1">
    <citation type="submission" date="2016-09" db="EMBL/GenBank/DDBJ databases">
        <authorList>
            <person name="Wan X."/>
            <person name="Hou S."/>
        </authorList>
    </citation>
    <scope>NUCLEOTIDE SEQUENCE [LARGE SCALE GENOMIC DNA]</scope>
    <source>
        <strain evidence="10">KH87</strain>
    </source>
</reference>